<dbReference type="EMBL" id="BMXV01000007">
    <property type="protein sequence ID" value="GGY80204.1"/>
    <property type="molecule type" value="Genomic_DNA"/>
</dbReference>
<evidence type="ECO:0000259" key="2">
    <source>
        <dbReference type="Pfam" id="PF13439"/>
    </source>
</evidence>
<reference evidence="4" key="1">
    <citation type="journal article" date="2019" name="Int. J. Syst. Evol. Microbiol.">
        <title>The Global Catalogue of Microorganisms (GCM) 10K type strain sequencing project: providing services to taxonomists for standard genome sequencing and annotation.</title>
        <authorList>
            <consortium name="The Broad Institute Genomics Platform"/>
            <consortium name="The Broad Institute Genome Sequencing Center for Infectious Disease"/>
            <person name="Wu L."/>
            <person name="Ma J."/>
        </authorList>
    </citation>
    <scope>NUCLEOTIDE SEQUENCE [LARGE SCALE GENOMIC DNA]</scope>
    <source>
        <strain evidence="4">KCTC 22280</strain>
    </source>
</reference>
<name>A0ABQ3B5S0_9GAMM</name>
<proteinExistence type="predicted"/>
<dbReference type="SUPFAM" id="SSF53756">
    <property type="entry name" value="UDP-Glycosyltransferase/glycogen phosphorylase"/>
    <property type="match status" value="1"/>
</dbReference>
<feature type="region of interest" description="Disordered" evidence="1">
    <location>
        <begin position="98"/>
        <end position="117"/>
    </location>
</feature>
<accession>A0ABQ3B5S0</accession>
<dbReference type="Gene3D" id="3.40.50.2000">
    <property type="entry name" value="Glycogen Phosphorylase B"/>
    <property type="match status" value="1"/>
</dbReference>
<dbReference type="InterPro" id="IPR028098">
    <property type="entry name" value="Glyco_trans_4-like_N"/>
</dbReference>
<sequence length="472" mass="52601">MAENRADLQGTKVLFIAYFYPPTESTGVPGSMRTVKFIRNLENGECHVLTPPAAVTQDADALAHISLPINGEKIHRVASWDIFRLLLSVRSGLRRLTGRGKQSGKAGNADASSKSAFKSSSNSTAVSRSQRFKDFVYNLCYFPDQAGPWIIPALLKGRKLVRENNLDVIFATGSPWSGLITGYLISRTTGKPLVADFRDPWVNNPFHQSKGQTLDTWSAKLEQKIVRHADAVSLNTEALRDEFLQRYPDLPANHFFVMANGIDRQDFQHITGRQNEAADSTTLTLCHAGFLYGVRDPGPLLDALREFESQRRPDDPAIVFKQIGDVSLSYDITERYADLIDQGRLILEPAMPYQACLNELAQADIVVNIQSGTKTQIPSKLYDYLAINRPILHLTPDSGALARLVNKYQLGTSIDFDQPDGLRLYLAKQAARTGKGEPIEETYPQRDRFLIEEISKNLADKLIQVTHGASQR</sequence>
<dbReference type="Proteomes" id="UP000601597">
    <property type="component" value="Unassembled WGS sequence"/>
</dbReference>
<protein>
    <recommendedName>
        <fullName evidence="2">Glycosyltransferase subfamily 4-like N-terminal domain-containing protein</fullName>
    </recommendedName>
</protein>
<feature type="domain" description="Glycosyltransferase subfamily 4-like N-terminal" evidence="2">
    <location>
        <begin position="140"/>
        <end position="264"/>
    </location>
</feature>
<dbReference type="Pfam" id="PF13439">
    <property type="entry name" value="Glyco_transf_4"/>
    <property type="match status" value="1"/>
</dbReference>
<gene>
    <name evidence="3" type="ORF">GCM10007071_29410</name>
</gene>
<organism evidence="3 4">
    <name type="scientific">Marinobacter zhanjiangensis</name>
    <dbReference type="NCBI Taxonomy" id="578215"/>
    <lineage>
        <taxon>Bacteria</taxon>
        <taxon>Pseudomonadati</taxon>
        <taxon>Pseudomonadota</taxon>
        <taxon>Gammaproteobacteria</taxon>
        <taxon>Pseudomonadales</taxon>
        <taxon>Marinobacteraceae</taxon>
        <taxon>Marinobacter</taxon>
    </lineage>
</organism>
<evidence type="ECO:0000256" key="1">
    <source>
        <dbReference type="SAM" id="MobiDB-lite"/>
    </source>
</evidence>
<comment type="caution">
    <text evidence="3">The sequence shown here is derived from an EMBL/GenBank/DDBJ whole genome shotgun (WGS) entry which is preliminary data.</text>
</comment>
<keyword evidence="4" id="KW-1185">Reference proteome</keyword>
<dbReference type="RefSeq" id="WP_189577545.1">
    <property type="nucleotide sequence ID" value="NZ_BMXV01000007.1"/>
</dbReference>
<evidence type="ECO:0000313" key="4">
    <source>
        <dbReference type="Proteomes" id="UP000601597"/>
    </source>
</evidence>
<evidence type="ECO:0000313" key="3">
    <source>
        <dbReference type="EMBL" id="GGY80204.1"/>
    </source>
</evidence>